<dbReference type="EMBL" id="MLHQ01000023">
    <property type="protein sequence ID" value="OOF57551.1"/>
    <property type="molecule type" value="Genomic_DNA"/>
</dbReference>
<comment type="caution">
    <text evidence="3">The sequence shown here is derived from an EMBL/GenBank/DDBJ whole genome shotgun (WGS) entry which is preliminary data.</text>
</comment>
<evidence type="ECO:0000313" key="3">
    <source>
        <dbReference type="EMBL" id="OOF57551.1"/>
    </source>
</evidence>
<feature type="signal peptide" evidence="2">
    <location>
        <begin position="1"/>
        <end position="21"/>
    </location>
</feature>
<sequence>MKKLVKVLLALLPFLAVSAMAAPAQKSPIKQSVKQTKNTSVKKQAEKKLVVKTTSTKKVVDKKSVKAKKTKKSVENKKTVQKKSVAKADQKMLKKQRSTDKKSTKLATKSASRKELNNAPKTTLAKAKNMDKKGEKTENNAAKALPLSQAKKMVVVPKCQDDNVVKVLSDAFKQQGKATGVPMTVKQLSQTRETQHYPQQGIRSCHALVETSGKKYQTDYSVILNGNGFFVQVENAQAIF</sequence>
<dbReference type="AlphaFoldDB" id="A0A1V3JL97"/>
<evidence type="ECO:0008006" key="5">
    <source>
        <dbReference type="Google" id="ProtNLM"/>
    </source>
</evidence>
<reference evidence="3 4" key="1">
    <citation type="submission" date="2016-10" db="EMBL/GenBank/DDBJ databases">
        <title>Rodentibacter gen. nov. and new species.</title>
        <authorList>
            <person name="Christensen H."/>
        </authorList>
    </citation>
    <scope>NUCLEOTIDE SEQUENCE [LARGE SCALE GENOMIC DNA]</scope>
    <source>
        <strain evidence="3 4">Ac151</strain>
    </source>
</reference>
<feature type="region of interest" description="Disordered" evidence="1">
    <location>
        <begin position="61"/>
        <end position="139"/>
    </location>
</feature>
<organism evidence="3 4">
    <name type="scientific">Rodentibacter myodis</name>
    <dbReference type="NCBI Taxonomy" id="1907939"/>
    <lineage>
        <taxon>Bacteria</taxon>
        <taxon>Pseudomonadati</taxon>
        <taxon>Pseudomonadota</taxon>
        <taxon>Gammaproteobacteria</taxon>
        <taxon>Pasteurellales</taxon>
        <taxon>Pasteurellaceae</taxon>
        <taxon>Rodentibacter</taxon>
    </lineage>
</organism>
<evidence type="ECO:0000256" key="2">
    <source>
        <dbReference type="SAM" id="SignalP"/>
    </source>
</evidence>
<keyword evidence="2" id="KW-0732">Signal</keyword>
<feature type="region of interest" description="Disordered" evidence="1">
    <location>
        <begin position="24"/>
        <end position="45"/>
    </location>
</feature>
<name>A0A1V3JL97_9PAST</name>
<feature type="compositionally biased region" description="Basic and acidic residues" evidence="1">
    <location>
        <begin position="86"/>
        <end position="103"/>
    </location>
</feature>
<dbReference type="Proteomes" id="UP000188602">
    <property type="component" value="Unassembled WGS sequence"/>
</dbReference>
<evidence type="ECO:0000256" key="1">
    <source>
        <dbReference type="SAM" id="MobiDB-lite"/>
    </source>
</evidence>
<dbReference type="OrthoDB" id="5685863at2"/>
<feature type="compositionally biased region" description="Basic and acidic residues" evidence="1">
    <location>
        <begin position="128"/>
        <end position="138"/>
    </location>
</feature>
<proteinExistence type="predicted"/>
<gene>
    <name evidence="3" type="ORF">BKL49_08685</name>
</gene>
<dbReference type="RefSeq" id="WP_077424598.1">
    <property type="nucleotide sequence ID" value="NZ_MLHQ01000023.1"/>
</dbReference>
<feature type="compositionally biased region" description="Polar residues" evidence="1">
    <location>
        <begin position="28"/>
        <end position="42"/>
    </location>
</feature>
<evidence type="ECO:0000313" key="4">
    <source>
        <dbReference type="Proteomes" id="UP000188602"/>
    </source>
</evidence>
<protein>
    <recommendedName>
        <fullName evidence="5">Histone H1</fullName>
    </recommendedName>
</protein>
<feature type="chain" id="PRO_5012595508" description="Histone H1" evidence="2">
    <location>
        <begin position="22"/>
        <end position="240"/>
    </location>
</feature>
<accession>A0A1V3JL97</accession>
<keyword evidence="4" id="KW-1185">Reference proteome</keyword>